<name>A0ABD4Z7S0_9CREN</name>
<keyword evidence="6 8" id="KW-1133">Transmembrane helix</keyword>
<keyword evidence="3" id="KW-0813">Transport</keyword>
<feature type="transmembrane region" description="Helical" evidence="8">
    <location>
        <begin position="326"/>
        <end position="346"/>
    </location>
</feature>
<feature type="transmembrane region" description="Helical" evidence="8">
    <location>
        <begin position="135"/>
        <end position="161"/>
    </location>
</feature>
<evidence type="ECO:0000256" key="8">
    <source>
        <dbReference type="SAM" id="Phobius"/>
    </source>
</evidence>
<dbReference type="Proteomes" id="UP001529235">
    <property type="component" value="Unassembled WGS sequence"/>
</dbReference>
<dbReference type="InterPro" id="IPR037294">
    <property type="entry name" value="ABC_BtuC-like"/>
</dbReference>
<keyword evidence="10" id="KW-1185">Reference proteome</keyword>
<feature type="transmembrane region" description="Helical" evidence="8">
    <location>
        <begin position="71"/>
        <end position="91"/>
    </location>
</feature>
<comment type="similarity">
    <text evidence="2">Belongs to the binding-protein-dependent transport system permease family. FecCD subfamily.</text>
</comment>
<evidence type="ECO:0000256" key="1">
    <source>
        <dbReference type="ARBA" id="ARBA00004651"/>
    </source>
</evidence>
<evidence type="ECO:0000256" key="2">
    <source>
        <dbReference type="ARBA" id="ARBA00007935"/>
    </source>
</evidence>
<keyword evidence="7 8" id="KW-0472">Membrane</keyword>
<feature type="transmembrane region" description="Helical" evidence="8">
    <location>
        <begin position="210"/>
        <end position="232"/>
    </location>
</feature>
<dbReference type="GO" id="GO:0005886">
    <property type="term" value="C:plasma membrane"/>
    <property type="evidence" value="ECO:0007669"/>
    <property type="project" value="UniProtKB-SubCell"/>
</dbReference>
<dbReference type="RefSeq" id="WP_285273905.1">
    <property type="nucleotide sequence ID" value="NZ_JASNVW010000003.1"/>
</dbReference>
<dbReference type="InterPro" id="IPR000522">
    <property type="entry name" value="ABC_transptr_permease_BtuC"/>
</dbReference>
<keyword evidence="5 8" id="KW-0812">Transmembrane</keyword>
<evidence type="ECO:0000313" key="9">
    <source>
        <dbReference type="EMBL" id="MDK6028920.1"/>
    </source>
</evidence>
<dbReference type="PANTHER" id="PTHR30472">
    <property type="entry name" value="FERRIC ENTEROBACTIN TRANSPORT SYSTEM PERMEASE PROTEIN"/>
    <property type="match status" value="1"/>
</dbReference>
<evidence type="ECO:0000256" key="6">
    <source>
        <dbReference type="ARBA" id="ARBA00022989"/>
    </source>
</evidence>
<dbReference type="PANTHER" id="PTHR30472:SF25">
    <property type="entry name" value="ABC TRANSPORTER PERMEASE PROTEIN MJ0876-RELATED"/>
    <property type="match status" value="1"/>
</dbReference>
<dbReference type="Pfam" id="PF01032">
    <property type="entry name" value="FecCD"/>
    <property type="match status" value="1"/>
</dbReference>
<gene>
    <name evidence="9" type="ORF">QPL79_06050</name>
</gene>
<dbReference type="FunFam" id="1.10.3470.10:FF:000001">
    <property type="entry name" value="Vitamin B12 ABC transporter permease BtuC"/>
    <property type="match status" value="1"/>
</dbReference>
<feature type="transmembrane region" description="Helical" evidence="8">
    <location>
        <begin position="167"/>
        <end position="189"/>
    </location>
</feature>
<protein>
    <submittedName>
        <fullName evidence="9">Iron ABC transporter permease</fullName>
    </submittedName>
</protein>
<sequence length="355" mass="38430">MNLINFPYKKLFLTFLMYIALLPIAMISIALGAYNMPLKEVFRCLLSPWNSQGETSIAYTIMWQYRVPRTLAAMLTGATFAFSGAVIQGVTRNPLASPFTLGISTAASFGAAITIIAGVKVLGLSQTIFSTTQGFAVIAAAALLFSFIQTAIVLTLAYLKGLSPESIVLMGIATTYIYSAGITFLQYFAGETQLREYVHWVIGDLMRVDWSKIPILVLVFVVTVSSIVYLAWDLNALSLGDDVAKNLGVNPKRVRLLASLLSSIATAIVVSITGPIAFVCLMAPHMARLFIGSDNRYLLPLSMAMGSALLTLSDTVARIAMKPVELPVGAVTSLLGALFFVSLYLAHRRRVVMSF</sequence>
<dbReference type="SUPFAM" id="SSF81345">
    <property type="entry name" value="ABC transporter involved in vitamin B12 uptake, BtuC"/>
    <property type="match status" value="1"/>
</dbReference>
<comment type="subcellular location">
    <subcellularLocation>
        <location evidence="1">Cell membrane</location>
        <topology evidence="1">Multi-pass membrane protein</topology>
    </subcellularLocation>
</comment>
<proteinExistence type="inferred from homology"/>
<evidence type="ECO:0000256" key="7">
    <source>
        <dbReference type="ARBA" id="ARBA00023136"/>
    </source>
</evidence>
<dbReference type="AlphaFoldDB" id="A0ABD4Z7S0"/>
<feature type="transmembrane region" description="Helical" evidence="8">
    <location>
        <begin position="103"/>
        <end position="123"/>
    </location>
</feature>
<accession>A0ABD4Z7S0</accession>
<feature type="transmembrane region" description="Helical" evidence="8">
    <location>
        <begin position="256"/>
        <end position="285"/>
    </location>
</feature>
<organism evidence="9 10">
    <name type="scientific">Ignisphaera cupida</name>
    <dbReference type="NCBI Taxonomy" id="3050454"/>
    <lineage>
        <taxon>Archaea</taxon>
        <taxon>Thermoproteota</taxon>
        <taxon>Thermoprotei</taxon>
        <taxon>Desulfurococcales</taxon>
        <taxon>Desulfurococcaceae</taxon>
        <taxon>Ignisphaera</taxon>
    </lineage>
</organism>
<keyword evidence="4" id="KW-1003">Cell membrane</keyword>
<reference evidence="9 10" key="1">
    <citation type="submission" date="2023-05" db="EMBL/GenBank/DDBJ databases">
        <title>A new hyperthermophilic archaea 'Ignisphaera cupida' sp. nov. and description of the family 'Ignisphaeraceae' fam. nov.</title>
        <authorList>
            <person name="Podosokorskaya O.A."/>
            <person name="Elcheninov A.G."/>
            <person name="Klukina A."/>
            <person name="Merkel A.Y."/>
        </authorList>
    </citation>
    <scope>NUCLEOTIDE SEQUENCE [LARGE SCALE GENOMIC DNA]</scope>
    <source>
        <strain evidence="9 10">4213-co</strain>
    </source>
</reference>
<evidence type="ECO:0000256" key="5">
    <source>
        <dbReference type="ARBA" id="ARBA00022692"/>
    </source>
</evidence>
<dbReference type="CDD" id="cd06550">
    <property type="entry name" value="TM_ABC_iron-siderophores_like"/>
    <property type="match status" value="1"/>
</dbReference>
<feature type="transmembrane region" description="Helical" evidence="8">
    <location>
        <begin position="297"/>
        <end position="320"/>
    </location>
</feature>
<comment type="caution">
    <text evidence="9">The sequence shown here is derived from an EMBL/GenBank/DDBJ whole genome shotgun (WGS) entry which is preliminary data.</text>
</comment>
<evidence type="ECO:0000256" key="3">
    <source>
        <dbReference type="ARBA" id="ARBA00022448"/>
    </source>
</evidence>
<evidence type="ECO:0000256" key="4">
    <source>
        <dbReference type="ARBA" id="ARBA00022475"/>
    </source>
</evidence>
<feature type="transmembrane region" description="Helical" evidence="8">
    <location>
        <begin position="12"/>
        <end position="34"/>
    </location>
</feature>
<evidence type="ECO:0000313" key="10">
    <source>
        <dbReference type="Proteomes" id="UP001529235"/>
    </source>
</evidence>
<dbReference type="EMBL" id="JASNVW010000003">
    <property type="protein sequence ID" value="MDK6028920.1"/>
    <property type="molecule type" value="Genomic_DNA"/>
</dbReference>
<dbReference type="Gene3D" id="1.10.3470.10">
    <property type="entry name" value="ABC transporter involved in vitamin B12 uptake, BtuC"/>
    <property type="match status" value="1"/>
</dbReference>